<name>A0A8S5TKA1_9CAUD</name>
<proteinExistence type="predicted"/>
<sequence length="311" mass="33733">MFNFSTTTIINSDKDMSGKAMFSSITASGNHDAALKVKNDFFLEKPYIKKVYKKVAANPVVGEFTIDCTKLLAALPAGVVYPVSGRIGVYVSLEGSDESSFANAMYHKGLPFSVGFLIKDNSLTAANLAKQIAATAKKYNLATVGKKNFDVTSATDKVTFKFTDEYMRFKTIAVLMDKGDMEEEIVHLYDGEQGNTQDVITIVNRGKNGFGTFRHLLKDIRLPSAVSTAWTALHSLDRPVPGALYNQYTFYYKAPSGTNPSLAAVGHETESSTTHIFWVRQDLATAFEGVVAAVVGSAAIAGAANIFEELT</sequence>
<accession>A0A8S5TKA1</accession>
<reference evidence="1" key="1">
    <citation type="journal article" date="2021" name="Proc. Natl. Acad. Sci. U.S.A.">
        <title>A Catalog of Tens of Thousands of Viruses from Human Metagenomes Reveals Hidden Associations with Chronic Diseases.</title>
        <authorList>
            <person name="Tisza M.J."/>
            <person name="Buck C.B."/>
        </authorList>
    </citation>
    <scope>NUCLEOTIDE SEQUENCE</scope>
    <source>
        <strain evidence="1">Ctz6O13</strain>
    </source>
</reference>
<organism evidence="1">
    <name type="scientific">Podoviridae sp. ctz6O13</name>
    <dbReference type="NCBI Taxonomy" id="2827757"/>
    <lineage>
        <taxon>Viruses</taxon>
        <taxon>Duplodnaviria</taxon>
        <taxon>Heunggongvirae</taxon>
        <taxon>Uroviricota</taxon>
        <taxon>Caudoviricetes</taxon>
    </lineage>
</organism>
<dbReference type="EMBL" id="BK032843">
    <property type="protein sequence ID" value="DAF63726.1"/>
    <property type="molecule type" value="Genomic_DNA"/>
</dbReference>
<evidence type="ECO:0000313" key="1">
    <source>
        <dbReference type="EMBL" id="DAF63726.1"/>
    </source>
</evidence>
<protein>
    <submittedName>
        <fullName evidence="1">Uncharacterized protein</fullName>
    </submittedName>
</protein>